<evidence type="ECO:0000313" key="1">
    <source>
        <dbReference type="EMBL" id="MCL1144041.1"/>
    </source>
</evidence>
<sequence length="47" mass="5211">MITLSDLVAHTGSTLDLTQVDTPLVFFPSWGNQQNVVVQLDNIKLLK</sequence>
<evidence type="ECO:0000313" key="2">
    <source>
        <dbReference type="Proteomes" id="UP001139333"/>
    </source>
</evidence>
<name>A0A9X1ZM03_9GAMM</name>
<dbReference type="Proteomes" id="UP001139333">
    <property type="component" value="Unassembled WGS sequence"/>
</dbReference>
<reference evidence="1" key="1">
    <citation type="submission" date="2022-01" db="EMBL/GenBank/DDBJ databases">
        <title>Whole genome-based taxonomy of the Shewanellaceae.</title>
        <authorList>
            <person name="Martin-Rodriguez A.J."/>
        </authorList>
    </citation>
    <scope>NUCLEOTIDE SEQUENCE</scope>
    <source>
        <strain evidence="1">DSM 16422</strain>
    </source>
</reference>
<dbReference type="EMBL" id="JAKIKP010000014">
    <property type="protein sequence ID" value="MCL1144041.1"/>
    <property type="molecule type" value="Genomic_DNA"/>
</dbReference>
<dbReference type="InterPro" id="IPR008979">
    <property type="entry name" value="Galactose-bd-like_sf"/>
</dbReference>
<dbReference type="SUPFAM" id="SSF49785">
    <property type="entry name" value="Galactose-binding domain-like"/>
    <property type="match status" value="1"/>
</dbReference>
<dbReference type="AlphaFoldDB" id="A0A9X1ZM03"/>
<comment type="caution">
    <text evidence="1">The sequence shown here is derived from an EMBL/GenBank/DDBJ whole genome shotgun (WGS) entry which is preliminary data.</text>
</comment>
<gene>
    <name evidence="1" type="ORF">L2672_15275</name>
</gene>
<accession>A0A9X1ZM03</accession>
<protein>
    <submittedName>
        <fullName evidence="1">Uncharacterized protein</fullName>
    </submittedName>
</protein>
<proteinExistence type="predicted"/>
<keyword evidence="2" id="KW-1185">Reference proteome</keyword>
<organism evidence="1 2">
    <name type="scientific">Shewanella gaetbuli</name>
    <dbReference type="NCBI Taxonomy" id="220752"/>
    <lineage>
        <taxon>Bacteria</taxon>
        <taxon>Pseudomonadati</taxon>
        <taxon>Pseudomonadota</taxon>
        <taxon>Gammaproteobacteria</taxon>
        <taxon>Alteromonadales</taxon>
        <taxon>Shewanellaceae</taxon>
        <taxon>Shewanella</taxon>
    </lineage>
</organism>
<dbReference type="RefSeq" id="WP_248996709.1">
    <property type="nucleotide sequence ID" value="NZ_JAKIKP010000014.1"/>
</dbReference>